<dbReference type="EMBL" id="CM056741">
    <property type="protein sequence ID" value="KAJ8686305.1"/>
    <property type="molecule type" value="Genomic_DNA"/>
</dbReference>
<dbReference type="Proteomes" id="UP001239111">
    <property type="component" value="Chromosome 1"/>
</dbReference>
<sequence>MRGSTSADSSPEVYPEIGRLITFNAQSPLATFTQHPPKIDLITGSARTSSVGSLSTRLLDPYYPNSVAGEQLSALRDFVDSSKSVILSQEEGALLAQEGLLIARSSEVGEAGLANIVKMSSSGSRSSSLITMGTRSTFSKIARSVIGRFRSGRRKGEATEPVSPYCPWDPWDLIFGDKDKSRKKRGITTFLLVGAAFYYLERGVYSGIESTVKEAGIHNQNKALLPRAIGLHRRLASLRIFITSGRISST</sequence>
<proteinExistence type="predicted"/>
<reference evidence="1" key="1">
    <citation type="submission" date="2023-04" db="EMBL/GenBank/DDBJ databases">
        <title>A chromosome-level genome assembly of the parasitoid wasp Eretmocerus hayati.</title>
        <authorList>
            <person name="Zhong Y."/>
            <person name="Liu S."/>
            <person name="Liu Y."/>
        </authorList>
    </citation>
    <scope>NUCLEOTIDE SEQUENCE</scope>
    <source>
        <strain evidence="1">ZJU_SS_LIU_2023</strain>
    </source>
</reference>
<gene>
    <name evidence="1" type="ORF">QAD02_022099</name>
</gene>
<evidence type="ECO:0000313" key="2">
    <source>
        <dbReference type="Proteomes" id="UP001239111"/>
    </source>
</evidence>
<keyword evidence="2" id="KW-1185">Reference proteome</keyword>
<protein>
    <submittedName>
        <fullName evidence="1">Uncharacterized protein</fullName>
    </submittedName>
</protein>
<organism evidence="1 2">
    <name type="scientific">Eretmocerus hayati</name>
    <dbReference type="NCBI Taxonomy" id="131215"/>
    <lineage>
        <taxon>Eukaryota</taxon>
        <taxon>Metazoa</taxon>
        <taxon>Ecdysozoa</taxon>
        <taxon>Arthropoda</taxon>
        <taxon>Hexapoda</taxon>
        <taxon>Insecta</taxon>
        <taxon>Pterygota</taxon>
        <taxon>Neoptera</taxon>
        <taxon>Endopterygota</taxon>
        <taxon>Hymenoptera</taxon>
        <taxon>Apocrita</taxon>
        <taxon>Proctotrupomorpha</taxon>
        <taxon>Chalcidoidea</taxon>
        <taxon>Aphelinidae</taxon>
        <taxon>Aphelininae</taxon>
        <taxon>Eretmocerus</taxon>
    </lineage>
</organism>
<comment type="caution">
    <text evidence="1">The sequence shown here is derived from an EMBL/GenBank/DDBJ whole genome shotgun (WGS) entry which is preliminary data.</text>
</comment>
<evidence type="ECO:0000313" key="1">
    <source>
        <dbReference type="EMBL" id="KAJ8686305.1"/>
    </source>
</evidence>
<name>A0ACC2PRR8_9HYME</name>
<accession>A0ACC2PRR8</accession>